<organism evidence="2 3">
    <name type="scientific">Corchorus olitorius</name>
    <dbReference type="NCBI Taxonomy" id="93759"/>
    <lineage>
        <taxon>Eukaryota</taxon>
        <taxon>Viridiplantae</taxon>
        <taxon>Streptophyta</taxon>
        <taxon>Embryophyta</taxon>
        <taxon>Tracheophyta</taxon>
        <taxon>Spermatophyta</taxon>
        <taxon>Magnoliopsida</taxon>
        <taxon>eudicotyledons</taxon>
        <taxon>Gunneridae</taxon>
        <taxon>Pentapetalae</taxon>
        <taxon>rosids</taxon>
        <taxon>malvids</taxon>
        <taxon>Malvales</taxon>
        <taxon>Malvaceae</taxon>
        <taxon>Grewioideae</taxon>
        <taxon>Apeibeae</taxon>
        <taxon>Corchorus</taxon>
    </lineage>
</organism>
<keyword evidence="1" id="KW-1133">Transmembrane helix</keyword>
<evidence type="ECO:0000313" key="3">
    <source>
        <dbReference type="Proteomes" id="UP000187203"/>
    </source>
</evidence>
<keyword evidence="3" id="KW-1185">Reference proteome</keyword>
<dbReference type="Proteomes" id="UP000187203">
    <property type="component" value="Unassembled WGS sequence"/>
</dbReference>
<dbReference type="AlphaFoldDB" id="A0A1R3G043"/>
<keyword evidence="1" id="KW-0812">Transmembrane</keyword>
<sequence>MNSASRWNPLGIRSEPDELEACTKDVSHRLFLLWESLARGFKATEIPAVIFSLATNESLPAHSRNTSLLVITCCSITCFEMLFVLTVSLFAVVK</sequence>
<name>A0A1R3G043_9ROSI</name>
<accession>A0A1R3G043</accession>
<gene>
    <name evidence="2" type="ORF">COLO4_37661</name>
</gene>
<protein>
    <submittedName>
        <fullName evidence="2">Uncharacterized protein</fullName>
    </submittedName>
</protein>
<keyword evidence="1" id="KW-0472">Membrane</keyword>
<evidence type="ECO:0000313" key="2">
    <source>
        <dbReference type="EMBL" id="OMO51451.1"/>
    </source>
</evidence>
<comment type="caution">
    <text evidence="2">The sequence shown here is derived from an EMBL/GenBank/DDBJ whole genome shotgun (WGS) entry which is preliminary data.</text>
</comment>
<dbReference type="EMBL" id="AWUE01024154">
    <property type="protein sequence ID" value="OMO51451.1"/>
    <property type="molecule type" value="Genomic_DNA"/>
</dbReference>
<evidence type="ECO:0000256" key="1">
    <source>
        <dbReference type="SAM" id="Phobius"/>
    </source>
</evidence>
<proteinExistence type="predicted"/>
<reference evidence="3" key="1">
    <citation type="submission" date="2013-09" db="EMBL/GenBank/DDBJ databases">
        <title>Corchorus olitorius genome sequencing.</title>
        <authorList>
            <person name="Alam M."/>
            <person name="Haque M.S."/>
            <person name="Islam M.S."/>
            <person name="Emdad E.M."/>
            <person name="Islam M.M."/>
            <person name="Ahmed B."/>
            <person name="Halim A."/>
            <person name="Hossen Q.M.M."/>
            <person name="Hossain M.Z."/>
            <person name="Ahmed R."/>
            <person name="Khan M.M."/>
            <person name="Islam R."/>
            <person name="Rashid M.M."/>
            <person name="Khan S.A."/>
            <person name="Rahman M.S."/>
            <person name="Alam M."/>
            <person name="Yahiya A.S."/>
            <person name="Khan M.S."/>
            <person name="Azam M.S."/>
            <person name="Haque T."/>
            <person name="Lashkar M.Z.H."/>
            <person name="Akhand A.I."/>
            <person name="Morshed G."/>
            <person name="Roy S."/>
            <person name="Uddin K.S."/>
            <person name="Rabeya T."/>
            <person name="Hossain A.S."/>
            <person name="Chowdhury A."/>
            <person name="Snigdha A.R."/>
            <person name="Mortoza M.S."/>
            <person name="Matin S.A."/>
            <person name="Hoque S.M.E."/>
            <person name="Islam M.K."/>
            <person name="Roy D.K."/>
            <person name="Haider R."/>
            <person name="Moosa M.M."/>
            <person name="Elias S.M."/>
            <person name="Hasan A.M."/>
            <person name="Jahan S."/>
            <person name="Shafiuddin M."/>
            <person name="Mahmood N."/>
            <person name="Shommy N.S."/>
        </authorList>
    </citation>
    <scope>NUCLEOTIDE SEQUENCE [LARGE SCALE GENOMIC DNA]</scope>
    <source>
        <strain evidence="3">cv. O-4</strain>
    </source>
</reference>
<feature type="transmembrane region" description="Helical" evidence="1">
    <location>
        <begin position="68"/>
        <end position="93"/>
    </location>
</feature>